<dbReference type="PANTHER" id="PTHR43792">
    <property type="entry name" value="GNAT FAMILY, PUTATIVE (AFU_ORTHOLOGUE AFUA_3G00765)-RELATED-RELATED"/>
    <property type="match status" value="1"/>
</dbReference>
<dbReference type="EMBL" id="CDHK01000004">
    <property type="protein sequence ID" value="CEO60148.1"/>
    <property type="molecule type" value="Genomic_DNA"/>
</dbReference>
<dbReference type="SUPFAM" id="SSF55729">
    <property type="entry name" value="Acyl-CoA N-acyltransferases (Nat)"/>
    <property type="match status" value="1"/>
</dbReference>
<dbReference type="InterPro" id="IPR000182">
    <property type="entry name" value="GNAT_dom"/>
</dbReference>
<dbReference type="InterPro" id="IPR051531">
    <property type="entry name" value="N-acetyltransferase"/>
</dbReference>
<sequence length="226" mass="25608">MAAIEKVQPTLRTARLELVPLGPEHREHTMKLDMDPKVMKQVAFGRPFTEDEAIQVHTWLMGCAKSVPGFGTWAGYTNGEFVGWWILGPIPTKENPEQFLTDRTEYGFRVSPKFWGQGFAKEGAREMIRHAFVDLGLVEVIGETMTVNTASRAVMASCGLKHVETFFNTYPTPPPGIEEGEVRYSISREEWFAAQAAEASRESDKKSWSLAMAWSKLYCFLRKILR</sequence>
<organism evidence="2 3">
    <name type="scientific">Penicillium brasilianum</name>
    <dbReference type="NCBI Taxonomy" id="104259"/>
    <lineage>
        <taxon>Eukaryota</taxon>
        <taxon>Fungi</taxon>
        <taxon>Dikarya</taxon>
        <taxon>Ascomycota</taxon>
        <taxon>Pezizomycotina</taxon>
        <taxon>Eurotiomycetes</taxon>
        <taxon>Eurotiomycetidae</taxon>
        <taxon>Eurotiales</taxon>
        <taxon>Aspergillaceae</taxon>
        <taxon>Penicillium</taxon>
    </lineage>
</organism>
<accession>A0A0F7VDP4</accession>
<evidence type="ECO:0000313" key="3">
    <source>
        <dbReference type="Proteomes" id="UP000042958"/>
    </source>
</evidence>
<dbReference type="Proteomes" id="UP000042958">
    <property type="component" value="Unassembled WGS sequence"/>
</dbReference>
<proteinExistence type="predicted"/>
<dbReference type="PROSITE" id="PS51186">
    <property type="entry name" value="GNAT"/>
    <property type="match status" value="1"/>
</dbReference>
<keyword evidence="3" id="KW-1185">Reference proteome</keyword>
<dbReference type="STRING" id="104259.A0A0F7VDP4"/>
<dbReference type="Pfam" id="PF13302">
    <property type="entry name" value="Acetyltransf_3"/>
    <property type="match status" value="1"/>
</dbReference>
<dbReference type="Gene3D" id="3.40.630.30">
    <property type="match status" value="1"/>
</dbReference>
<evidence type="ECO:0000313" key="2">
    <source>
        <dbReference type="EMBL" id="CEO60148.1"/>
    </source>
</evidence>
<gene>
    <name evidence="2" type="ORF">PMG11_04787</name>
</gene>
<dbReference type="PANTHER" id="PTHR43792:SF16">
    <property type="entry name" value="N-ACETYLTRANSFERASE DOMAIN-CONTAINING PROTEIN"/>
    <property type="match status" value="1"/>
</dbReference>
<dbReference type="GO" id="GO:0016747">
    <property type="term" value="F:acyltransferase activity, transferring groups other than amino-acyl groups"/>
    <property type="evidence" value="ECO:0007669"/>
    <property type="project" value="InterPro"/>
</dbReference>
<evidence type="ECO:0000259" key="1">
    <source>
        <dbReference type="PROSITE" id="PS51186"/>
    </source>
</evidence>
<dbReference type="OrthoDB" id="630895at2759"/>
<dbReference type="AlphaFoldDB" id="A0A0F7VDP4"/>
<protein>
    <recommendedName>
        <fullName evidence="1">N-acetyltransferase domain-containing protein</fullName>
    </recommendedName>
</protein>
<reference evidence="3" key="1">
    <citation type="journal article" date="2015" name="Genome Announc.">
        <title>Draft genome sequence of the fungus Penicillium brasilianum MG11.</title>
        <authorList>
            <person name="Horn F."/>
            <person name="Linde J."/>
            <person name="Mattern D.J."/>
            <person name="Walther G."/>
            <person name="Guthke R."/>
            <person name="Brakhage A.A."/>
            <person name="Valiante V."/>
        </authorList>
    </citation>
    <scope>NUCLEOTIDE SEQUENCE [LARGE SCALE GENOMIC DNA]</scope>
    <source>
        <strain evidence="3">MG11</strain>
    </source>
</reference>
<name>A0A0F7VDP4_PENBI</name>
<feature type="domain" description="N-acetyltransferase" evidence="1">
    <location>
        <begin position="16"/>
        <end position="189"/>
    </location>
</feature>
<dbReference type="InterPro" id="IPR016181">
    <property type="entry name" value="Acyl_CoA_acyltransferase"/>
</dbReference>